<accession>A0A8K0JE60</accession>
<comment type="caution">
    <text evidence="1">The sequence shown here is derived from an EMBL/GenBank/DDBJ whole genome shotgun (WGS) entry which is preliminary data.</text>
</comment>
<evidence type="ECO:0000313" key="1">
    <source>
        <dbReference type="EMBL" id="KAG7527294.1"/>
    </source>
</evidence>
<gene>
    <name evidence="1" type="ORF">FFLO_07077</name>
</gene>
<dbReference type="AlphaFoldDB" id="A0A8K0JE60"/>
<proteinExistence type="predicted"/>
<dbReference type="Proteomes" id="UP000812966">
    <property type="component" value="Unassembled WGS sequence"/>
</dbReference>
<dbReference type="EMBL" id="JABELV010000344">
    <property type="protein sequence ID" value="KAG7527294.1"/>
    <property type="molecule type" value="Genomic_DNA"/>
</dbReference>
<keyword evidence="2" id="KW-1185">Reference proteome</keyword>
<reference evidence="1" key="1">
    <citation type="submission" date="2020-04" db="EMBL/GenBank/DDBJ databases">
        <title>Analysis of mating type loci in Filobasidium floriforme.</title>
        <authorList>
            <person name="Nowrousian M."/>
        </authorList>
    </citation>
    <scope>NUCLEOTIDE SEQUENCE</scope>
    <source>
        <strain evidence="1">CBS 6242</strain>
    </source>
</reference>
<name>A0A8K0JE60_9TREE</name>
<sequence length="221" mass="26206">MSFMLNNPGRWITVGPPDAPKFNANRTHNRPCLTWKENTYEQMRLDWNPSMPFGWFPPGYTFENLTLELFHSEQAPFKWPLARECDEPFTQHRVYEIVLLALRDAREWVRRNRPQELEFAHPGSESLRDIYWFAEALWAAMTELKVCREHTPLAWPMVVSMIYREKIIRARVGRSGYTAQQANDFVPLVDHPITWDIFTREANWAQGYCRCIHKGMMDEVN</sequence>
<evidence type="ECO:0000313" key="2">
    <source>
        <dbReference type="Proteomes" id="UP000812966"/>
    </source>
</evidence>
<protein>
    <submittedName>
        <fullName evidence="1">Uncharacterized protein</fullName>
    </submittedName>
</protein>
<organism evidence="1 2">
    <name type="scientific">Filobasidium floriforme</name>
    <dbReference type="NCBI Taxonomy" id="5210"/>
    <lineage>
        <taxon>Eukaryota</taxon>
        <taxon>Fungi</taxon>
        <taxon>Dikarya</taxon>
        <taxon>Basidiomycota</taxon>
        <taxon>Agaricomycotina</taxon>
        <taxon>Tremellomycetes</taxon>
        <taxon>Filobasidiales</taxon>
        <taxon>Filobasidiaceae</taxon>
        <taxon>Filobasidium</taxon>
    </lineage>
</organism>